<dbReference type="InterPro" id="IPR042474">
    <property type="entry name" value="A33"/>
</dbReference>
<feature type="domain" description="Ig-like" evidence="10">
    <location>
        <begin position="186"/>
        <end position="272"/>
    </location>
</feature>
<dbReference type="InterPro" id="IPR036179">
    <property type="entry name" value="Ig-like_dom_sf"/>
</dbReference>
<dbReference type="CTD" id="407680"/>
<evidence type="ECO:0000256" key="4">
    <source>
        <dbReference type="ARBA" id="ARBA00022989"/>
    </source>
</evidence>
<dbReference type="InterPro" id="IPR003598">
    <property type="entry name" value="Ig_sub2"/>
</dbReference>
<evidence type="ECO:0000259" key="10">
    <source>
        <dbReference type="PROSITE" id="PS50835"/>
    </source>
</evidence>
<gene>
    <name evidence="12" type="primary">gpa33a</name>
</gene>
<feature type="region of interest" description="Disordered" evidence="8">
    <location>
        <begin position="319"/>
        <end position="435"/>
    </location>
</feature>
<dbReference type="SUPFAM" id="SSF48726">
    <property type="entry name" value="Immunoglobulin"/>
    <property type="match status" value="2"/>
</dbReference>
<evidence type="ECO:0000313" key="11">
    <source>
        <dbReference type="Proteomes" id="UP000515152"/>
    </source>
</evidence>
<dbReference type="SMART" id="SM00408">
    <property type="entry name" value="IGc2"/>
    <property type="match status" value="1"/>
</dbReference>
<comment type="subcellular location">
    <subcellularLocation>
        <location evidence="1">Membrane</location>
        <topology evidence="1">Single-pass type I membrane protein</topology>
    </subcellularLocation>
</comment>
<dbReference type="PANTHER" id="PTHR44969">
    <property type="entry name" value="CELL SURFACE A33 ANTIGEN"/>
    <property type="match status" value="1"/>
</dbReference>
<dbReference type="PROSITE" id="PS50835">
    <property type="entry name" value="IG_LIKE"/>
    <property type="match status" value="2"/>
</dbReference>
<evidence type="ECO:0000256" key="2">
    <source>
        <dbReference type="ARBA" id="ARBA00022692"/>
    </source>
</evidence>
<feature type="domain" description="Ig-like" evidence="10">
    <location>
        <begin position="78"/>
        <end position="173"/>
    </location>
</feature>
<dbReference type="InterPro" id="IPR003599">
    <property type="entry name" value="Ig_sub"/>
</dbReference>
<keyword evidence="6" id="KW-1015">Disulfide bond</keyword>
<feature type="transmembrane region" description="Helical" evidence="9">
    <location>
        <begin position="280"/>
        <end position="302"/>
    </location>
</feature>
<keyword evidence="2 9" id="KW-0812">Transmembrane</keyword>
<evidence type="ECO:0000256" key="1">
    <source>
        <dbReference type="ARBA" id="ARBA00004479"/>
    </source>
</evidence>
<dbReference type="SMART" id="SM00409">
    <property type="entry name" value="IG"/>
    <property type="match status" value="2"/>
</dbReference>
<dbReference type="InterPro" id="IPR007110">
    <property type="entry name" value="Ig-like_dom"/>
</dbReference>
<feature type="compositionally biased region" description="Basic and acidic residues" evidence="8">
    <location>
        <begin position="372"/>
        <end position="421"/>
    </location>
</feature>
<sequence>MKYRSRLIKATSAIPTATTRMNLANSDRNRRHSPVYRRTDAHRIHGKHDNNNQQVAGLSGVMAISVDIPKDVFEFARGDNITLPCSFTTTKQDPEPIVTWSVENTAGKETTILTYYGFSNALDIKKIFEGRVGLDHNVASRKVDLKLNNIMLTDNKKFECKVQIPGDDEGKLSDTTRLLVLVAPSPPICKIEGKVEYGQDIQLTCVSEEGSPTPTYKWQGRDVRNTPRPNPTRATDEKGVLSLFNITKEMSGFYICTASNKIRAATCNLTLSVMPPSVNVGFTAGIIGAVVGVLVILIIVIYCCCCRKKKVEEEYAMGEPEGGHFHDAEPEDKRTNNPEIEREDRERNMDRRDRPSEHSDNDYDRQSSYNRNSDRYSDMGDDNASRHERNDDRYDERRDRYNDRYDDRPTSRNHYDDRDRPPSVPPNKPFRDNYD</sequence>
<dbReference type="AlphaFoldDB" id="A0A6P3VQM6"/>
<dbReference type="GO" id="GO:0005886">
    <property type="term" value="C:plasma membrane"/>
    <property type="evidence" value="ECO:0007669"/>
    <property type="project" value="InterPro"/>
</dbReference>
<dbReference type="Pfam" id="PF13927">
    <property type="entry name" value="Ig_3"/>
    <property type="match status" value="1"/>
</dbReference>
<keyword evidence="7" id="KW-0393">Immunoglobulin domain</keyword>
<dbReference type="RefSeq" id="XP_012678740.2">
    <property type="nucleotide sequence ID" value="XM_012823286.2"/>
</dbReference>
<keyword evidence="4 9" id="KW-1133">Transmembrane helix</keyword>
<evidence type="ECO:0000256" key="6">
    <source>
        <dbReference type="ARBA" id="ARBA00023157"/>
    </source>
</evidence>
<organism evidence="11 12">
    <name type="scientific">Clupea harengus</name>
    <name type="common">Atlantic herring</name>
    <dbReference type="NCBI Taxonomy" id="7950"/>
    <lineage>
        <taxon>Eukaryota</taxon>
        <taxon>Metazoa</taxon>
        <taxon>Chordata</taxon>
        <taxon>Craniata</taxon>
        <taxon>Vertebrata</taxon>
        <taxon>Euteleostomi</taxon>
        <taxon>Actinopterygii</taxon>
        <taxon>Neopterygii</taxon>
        <taxon>Teleostei</taxon>
        <taxon>Clupei</taxon>
        <taxon>Clupeiformes</taxon>
        <taxon>Clupeoidei</taxon>
        <taxon>Clupeidae</taxon>
        <taxon>Clupea</taxon>
    </lineage>
</organism>
<dbReference type="OrthoDB" id="8825892at2759"/>
<accession>A0A6P3VQM6</accession>
<protein>
    <submittedName>
        <fullName evidence="12">Glycoprotein A33 (Transmembrane), paralog a</fullName>
    </submittedName>
</protein>
<evidence type="ECO:0000313" key="12">
    <source>
        <dbReference type="RefSeq" id="XP_012678740.2"/>
    </source>
</evidence>
<evidence type="ECO:0000256" key="7">
    <source>
        <dbReference type="ARBA" id="ARBA00023319"/>
    </source>
</evidence>
<evidence type="ECO:0000256" key="9">
    <source>
        <dbReference type="SAM" id="Phobius"/>
    </source>
</evidence>
<dbReference type="Gene3D" id="2.60.40.10">
    <property type="entry name" value="Immunoglobulins"/>
    <property type="match status" value="2"/>
</dbReference>
<dbReference type="InterPro" id="IPR013783">
    <property type="entry name" value="Ig-like_fold"/>
</dbReference>
<dbReference type="Proteomes" id="UP000515152">
    <property type="component" value="Chromosome 21"/>
</dbReference>
<name>A0A6P3VQM6_CLUHA</name>
<keyword evidence="3" id="KW-0732">Signal</keyword>
<proteinExistence type="predicted"/>
<dbReference type="GeneID" id="105896522"/>
<keyword evidence="11" id="KW-1185">Reference proteome</keyword>
<reference evidence="12" key="1">
    <citation type="submission" date="2025-08" db="UniProtKB">
        <authorList>
            <consortium name="RefSeq"/>
        </authorList>
    </citation>
    <scope>IDENTIFICATION</scope>
</reference>
<dbReference type="InterPro" id="IPR013106">
    <property type="entry name" value="Ig_V-set"/>
</dbReference>
<keyword evidence="5 9" id="KW-0472">Membrane</keyword>
<dbReference type="Pfam" id="PF07686">
    <property type="entry name" value="V-set"/>
    <property type="match status" value="1"/>
</dbReference>
<evidence type="ECO:0000256" key="3">
    <source>
        <dbReference type="ARBA" id="ARBA00022729"/>
    </source>
</evidence>
<dbReference type="FunFam" id="2.60.40.10:FF:000095">
    <property type="entry name" value="immunoglobulin superfamily member 11 isoform X1"/>
    <property type="match status" value="1"/>
</dbReference>
<feature type="compositionally biased region" description="Basic and acidic residues" evidence="8">
    <location>
        <begin position="321"/>
        <end position="365"/>
    </location>
</feature>
<evidence type="ECO:0000256" key="8">
    <source>
        <dbReference type="SAM" id="MobiDB-lite"/>
    </source>
</evidence>
<dbReference type="KEGG" id="char:105896522"/>
<evidence type="ECO:0000256" key="5">
    <source>
        <dbReference type="ARBA" id="ARBA00023136"/>
    </source>
</evidence>
<dbReference type="PANTHER" id="PTHR44969:SF1">
    <property type="entry name" value="CELL SURFACE A33 ANTIGEN"/>
    <property type="match status" value="1"/>
</dbReference>
<feature type="region of interest" description="Disordered" evidence="8">
    <location>
        <begin position="216"/>
        <end position="235"/>
    </location>
</feature>